<dbReference type="InterPro" id="IPR019307">
    <property type="entry name" value="RNA-bd_AU-1/RNase_E/G"/>
</dbReference>
<dbReference type="Gene3D" id="2.40.50.140">
    <property type="entry name" value="Nucleic acid-binding proteins"/>
    <property type="match status" value="1"/>
</dbReference>
<sequence length="506" mass="58059">MASELIINVEPWETRVALLENGTVVEFHVEREAERGFVGNIYKGKVVRVLPGMQAAFVEIGLQRTAFLYVTDIYDHLPEFEMMLGRTDYDFEAEDEEHPLHYEAPPFRIEDLLHNGQEILVQVSKGPLGTKGARVTSHISLPGRYLVLMPTMNHVGVSRRIKDEKERKRLRDLIEAMRPQGLGFIARTASEGASAIDIQSEMEFLIKLWENIQKKAASIQVPGLVYEDLDITLRAVRDLFTGDVKRLVVDSETAYARIVEFVDAFCHDLRPMVEYYDYPKPIFEAFGIEMELSKCLGKKVWLKSGGYIVIESTEALTAIDVNTGKYVGRRHLEETILKTNLEAVKEIAYQLRLRNIGGIIIIDFIDMENPAHREEVFKALSKAVSKDKCKANILKMSEIGLIQMTRKRNRDSLSRIMSEPCFYCEGEGNLKSRRTIAYDIFRRVKSEAKWANCSEIEIHVHPRVGDLILNHEAHHLEYLEEMLNKTITIVSRPEMHVEQHDIIYKP</sequence>
<protein>
    <submittedName>
        <fullName evidence="10">Cytoplasmic axial filament protein CafA and Ribonuclease G</fullName>
    </submittedName>
</protein>
<evidence type="ECO:0000256" key="4">
    <source>
        <dbReference type="ARBA" id="ARBA00022723"/>
    </source>
</evidence>
<evidence type="ECO:0000259" key="9">
    <source>
        <dbReference type="Pfam" id="PF20833"/>
    </source>
</evidence>
<accession>A0A1B9F3W0</accession>
<keyword evidence="7" id="KW-0694">RNA-binding</keyword>
<dbReference type="GO" id="GO:0006364">
    <property type="term" value="P:rRNA processing"/>
    <property type="evidence" value="ECO:0007669"/>
    <property type="project" value="TreeGrafter"/>
</dbReference>
<evidence type="ECO:0000313" key="10">
    <source>
        <dbReference type="EMBL" id="OCC14524.1"/>
    </source>
</evidence>
<dbReference type="GO" id="GO:0004540">
    <property type="term" value="F:RNA nuclease activity"/>
    <property type="evidence" value="ECO:0007669"/>
    <property type="project" value="InterPro"/>
</dbReference>
<dbReference type="AlphaFoldDB" id="A0A1B9F3W0"/>
<reference evidence="10 11" key="1">
    <citation type="submission" date="2016-06" db="EMBL/GenBank/DDBJ databases">
        <title>Respiratory ammonification of nitrate coupled to the oxidation of elemental sulfur in deep-sea autotrophic thermophilic bacteria.</title>
        <authorList>
            <person name="Slobodkina G.B."/>
            <person name="Mardanov A.V."/>
            <person name="Ravin N.V."/>
            <person name="Frolova A.A."/>
            <person name="Viryasiv M.B."/>
            <person name="Chernyh N.A."/>
            <person name="Bonch-Osmolovskaya E.A."/>
            <person name="Slobodkin A.I."/>
        </authorList>
    </citation>
    <scope>NUCLEOTIDE SEQUENCE [LARGE SCALE GENOMIC DNA]</scope>
    <source>
        <strain evidence="10 11">S69</strain>
    </source>
</reference>
<keyword evidence="2" id="KW-0963">Cytoplasm</keyword>
<dbReference type="Proteomes" id="UP000093080">
    <property type="component" value="Unassembled WGS sequence"/>
</dbReference>
<evidence type="ECO:0000256" key="7">
    <source>
        <dbReference type="ARBA" id="ARBA00022884"/>
    </source>
</evidence>
<dbReference type="GO" id="GO:0046872">
    <property type="term" value="F:metal ion binding"/>
    <property type="evidence" value="ECO:0007669"/>
    <property type="project" value="UniProtKB-KW"/>
</dbReference>
<dbReference type="InterPro" id="IPR004659">
    <property type="entry name" value="RNase_E/G"/>
</dbReference>
<evidence type="ECO:0000256" key="3">
    <source>
        <dbReference type="ARBA" id="ARBA00022722"/>
    </source>
</evidence>
<dbReference type="OrthoDB" id="9804278at2"/>
<dbReference type="PANTHER" id="PTHR30001:SF0">
    <property type="entry name" value="RIBONUCLEASE G"/>
    <property type="match status" value="1"/>
</dbReference>
<dbReference type="STRING" id="1156395.DBT_2066"/>
<dbReference type="PANTHER" id="PTHR30001">
    <property type="entry name" value="RIBONUCLEASE"/>
    <property type="match status" value="1"/>
</dbReference>
<feature type="domain" description="RNase E/G thioredoxin-like" evidence="9">
    <location>
        <begin position="420"/>
        <end position="502"/>
    </location>
</feature>
<keyword evidence="4" id="KW-0479">Metal-binding</keyword>
<evidence type="ECO:0000256" key="5">
    <source>
        <dbReference type="ARBA" id="ARBA00022801"/>
    </source>
</evidence>
<proteinExistence type="predicted"/>
<dbReference type="EMBL" id="MAGO01000011">
    <property type="protein sequence ID" value="OCC14524.1"/>
    <property type="molecule type" value="Genomic_DNA"/>
</dbReference>
<evidence type="ECO:0000313" key="11">
    <source>
        <dbReference type="Proteomes" id="UP000093080"/>
    </source>
</evidence>
<dbReference type="Gene3D" id="3.40.1260.20">
    <property type="entry name" value="Ribonuclease E, catalytic domain"/>
    <property type="match status" value="1"/>
</dbReference>
<keyword evidence="3" id="KW-0540">Nuclease</keyword>
<organism evidence="10 11">
    <name type="scientific">Dissulfuribacter thermophilus</name>
    <dbReference type="NCBI Taxonomy" id="1156395"/>
    <lineage>
        <taxon>Bacteria</taxon>
        <taxon>Pseudomonadati</taxon>
        <taxon>Thermodesulfobacteriota</taxon>
        <taxon>Dissulfuribacteria</taxon>
        <taxon>Dissulfuribacterales</taxon>
        <taxon>Dissulfuribacteraceae</taxon>
        <taxon>Dissulfuribacter</taxon>
    </lineage>
</organism>
<gene>
    <name evidence="10" type="ORF">DBT_2066</name>
</gene>
<evidence type="ECO:0000256" key="1">
    <source>
        <dbReference type="ARBA" id="ARBA00001946"/>
    </source>
</evidence>
<dbReference type="GO" id="GO:0005737">
    <property type="term" value="C:cytoplasm"/>
    <property type="evidence" value="ECO:0007669"/>
    <property type="project" value="TreeGrafter"/>
</dbReference>
<keyword evidence="5" id="KW-0378">Hydrolase</keyword>
<evidence type="ECO:0000256" key="6">
    <source>
        <dbReference type="ARBA" id="ARBA00022842"/>
    </source>
</evidence>
<keyword evidence="11" id="KW-1185">Reference proteome</keyword>
<feature type="domain" description="RNA-binding protein AU-1/Ribonuclease E/G" evidence="8">
    <location>
        <begin position="140"/>
        <end position="408"/>
    </location>
</feature>
<dbReference type="Pfam" id="PF20833">
    <property type="entry name" value="RNase_E_G_Thio"/>
    <property type="match status" value="1"/>
</dbReference>
<dbReference type="NCBIfam" id="TIGR00757">
    <property type="entry name" value="RNaseEG"/>
    <property type="match status" value="1"/>
</dbReference>
<dbReference type="CDD" id="cd04453">
    <property type="entry name" value="S1_RNase_E"/>
    <property type="match status" value="1"/>
</dbReference>
<comment type="cofactor">
    <cofactor evidence="1">
        <name>Mg(2+)</name>
        <dbReference type="ChEBI" id="CHEBI:18420"/>
    </cofactor>
</comment>
<dbReference type="InterPro" id="IPR012340">
    <property type="entry name" value="NA-bd_OB-fold"/>
</dbReference>
<comment type="caution">
    <text evidence="10">The sequence shown here is derived from an EMBL/GenBank/DDBJ whole genome shotgun (WGS) entry which is preliminary data.</text>
</comment>
<dbReference type="GO" id="GO:0016787">
    <property type="term" value="F:hydrolase activity"/>
    <property type="evidence" value="ECO:0007669"/>
    <property type="project" value="UniProtKB-KW"/>
</dbReference>
<name>A0A1B9F3W0_9BACT</name>
<dbReference type="SUPFAM" id="SSF50249">
    <property type="entry name" value="Nucleic acid-binding proteins"/>
    <property type="match status" value="1"/>
</dbReference>
<keyword evidence="6" id="KW-0460">Magnesium</keyword>
<dbReference type="RefSeq" id="WP_067619856.1">
    <property type="nucleotide sequence ID" value="NZ_MAGO01000011.1"/>
</dbReference>
<dbReference type="Pfam" id="PF10150">
    <property type="entry name" value="RNase_E_G"/>
    <property type="match status" value="1"/>
</dbReference>
<dbReference type="InterPro" id="IPR048583">
    <property type="entry name" value="RNase_E_G_thioredoxin-like"/>
</dbReference>
<evidence type="ECO:0000256" key="2">
    <source>
        <dbReference type="ARBA" id="ARBA00022490"/>
    </source>
</evidence>
<evidence type="ECO:0000259" key="8">
    <source>
        <dbReference type="Pfam" id="PF10150"/>
    </source>
</evidence>
<dbReference type="PATRIC" id="fig|1156395.6.peg.2090"/>
<dbReference type="GO" id="GO:0003723">
    <property type="term" value="F:RNA binding"/>
    <property type="evidence" value="ECO:0007669"/>
    <property type="project" value="UniProtKB-KW"/>
</dbReference>